<sequence length="79" mass="9526">MKREFLTDEQVEEEISRLLNSDDVKLAKQETRIKNRRRQYMYNLRVLEKRGKELAELGATEANIEYLMFGNEKEEENED</sequence>
<protein>
    <submittedName>
        <fullName evidence="1">Uncharacterized protein</fullName>
    </submittedName>
</protein>
<gene>
    <name evidence="1" type="ORF">FYJ65_04820</name>
</gene>
<dbReference type="AlphaFoldDB" id="A0A6N7X573"/>
<dbReference type="RefSeq" id="WP_154554234.1">
    <property type="nucleotide sequence ID" value="NZ_VUNA01000007.1"/>
</dbReference>
<evidence type="ECO:0000313" key="1">
    <source>
        <dbReference type="EMBL" id="MST70670.1"/>
    </source>
</evidence>
<accession>A0A6N7X573</accession>
<keyword evidence="2" id="KW-1185">Reference proteome</keyword>
<reference evidence="1 2" key="1">
    <citation type="submission" date="2019-08" db="EMBL/GenBank/DDBJ databases">
        <title>In-depth cultivation of the pig gut microbiome towards novel bacterial diversity and tailored functional studies.</title>
        <authorList>
            <person name="Wylensek D."/>
            <person name="Hitch T.C.A."/>
            <person name="Clavel T."/>
        </authorList>
    </citation>
    <scope>NUCLEOTIDE SEQUENCE [LARGE SCALE GENOMIC DNA]</scope>
    <source>
        <strain evidence="1 2">WCA-MUC-591-APC-4B</strain>
    </source>
</reference>
<dbReference type="EMBL" id="VUNA01000007">
    <property type="protein sequence ID" value="MST70670.1"/>
    <property type="molecule type" value="Genomic_DNA"/>
</dbReference>
<comment type="caution">
    <text evidence="1">The sequence shown here is derived from an EMBL/GenBank/DDBJ whole genome shotgun (WGS) entry which is preliminary data.</text>
</comment>
<organism evidence="1 2">
    <name type="scientific">Mogibacterium kristiansenii</name>
    <dbReference type="NCBI Taxonomy" id="2606708"/>
    <lineage>
        <taxon>Bacteria</taxon>
        <taxon>Bacillati</taxon>
        <taxon>Bacillota</taxon>
        <taxon>Clostridia</taxon>
        <taxon>Peptostreptococcales</taxon>
        <taxon>Anaerovoracaceae</taxon>
        <taxon>Mogibacterium</taxon>
    </lineage>
</organism>
<proteinExistence type="predicted"/>
<dbReference type="Proteomes" id="UP000469424">
    <property type="component" value="Unassembled WGS sequence"/>
</dbReference>
<evidence type="ECO:0000313" key="2">
    <source>
        <dbReference type="Proteomes" id="UP000469424"/>
    </source>
</evidence>
<name>A0A6N7X573_9FIRM</name>